<sequence length="115" mass="13017">MNPLEFLGSKVGEDPHDFIDEIVKITQVMGVSSSTCVELVREPNVSLGDSRLESRNHSHSTGFEMPRLEDLWDMEQYFKAVCAPFDDQGTMATIYLSGDATFFKQELLIVRIPYP</sequence>
<dbReference type="EMBL" id="JACEIK010013084">
    <property type="protein sequence ID" value="MCE3216349.1"/>
    <property type="molecule type" value="Genomic_DNA"/>
</dbReference>
<keyword evidence="2" id="KW-1185">Reference proteome</keyword>
<name>A0ABS8WTV5_DATST</name>
<proteinExistence type="predicted"/>
<evidence type="ECO:0000313" key="2">
    <source>
        <dbReference type="Proteomes" id="UP000823775"/>
    </source>
</evidence>
<dbReference type="Proteomes" id="UP000823775">
    <property type="component" value="Unassembled WGS sequence"/>
</dbReference>
<protein>
    <recommendedName>
        <fullName evidence="3">Gag-pol polyprotein</fullName>
    </recommendedName>
</protein>
<accession>A0ABS8WTV5</accession>
<evidence type="ECO:0000313" key="1">
    <source>
        <dbReference type="EMBL" id="MCE3216349.1"/>
    </source>
</evidence>
<evidence type="ECO:0008006" key="3">
    <source>
        <dbReference type="Google" id="ProtNLM"/>
    </source>
</evidence>
<comment type="caution">
    <text evidence="1">The sequence shown here is derived from an EMBL/GenBank/DDBJ whole genome shotgun (WGS) entry which is preliminary data.</text>
</comment>
<gene>
    <name evidence="1" type="ORF">HAX54_006183</name>
</gene>
<reference evidence="1 2" key="1">
    <citation type="journal article" date="2021" name="BMC Genomics">
        <title>Datura genome reveals duplications of psychoactive alkaloid biosynthetic genes and high mutation rate following tissue culture.</title>
        <authorList>
            <person name="Rajewski A."/>
            <person name="Carter-House D."/>
            <person name="Stajich J."/>
            <person name="Litt A."/>
        </authorList>
    </citation>
    <scope>NUCLEOTIDE SEQUENCE [LARGE SCALE GENOMIC DNA]</scope>
    <source>
        <strain evidence="1">AR-01</strain>
    </source>
</reference>
<organism evidence="1 2">
    <name type="scientific">Datura stramonium</name>
    <name type="common">Jimsonweed</name>
    <name type="synonym">Common thornapple</name>
    <dbReference type="NCBI Taxonomy" id="4076"/>
    <lineage>
        <taxon>Eukaryota</taxon>
        <taxon>Viridiplantae</taxon>
        <taxon>Streptophyta</taxon>
        <taxon>Embryophyta</taxon>
        <taxon>Tracheophyta</taxon>
        <taxon>Spermatophyta</taxon>
        <taxon>Magnoliopsida</taxon>
        <taxon>eudicotyledons</taxon>
        <taxon>Gunneridae</taxon>
        <taxon>Pentapetalae</taxon>
        <taxon>asterids</taxon>
        <taxon>lamiids</taxon>
        <taxon>Solanales</taxon>
        <taxon>Solanaceae</taxon>
        <taxon>Solanoideae</taxon>
        <taxon>Datureae</taxon>
        <taxon>Datura</taxon>
    </lineage>
</organism>